<evidence type="ECO:0000313" key="2">
    <source>
        <dbReference type="Proteomes" id="UP000290289"/>
    </source>
</evidence>
<proteinExistence type="predicted"/>
<organism evidence="1 2">
    <name type="scientific">Malus domestica</name>
    <name type="common">Apple</name>
    <name type="synonym">Pyrus malus</name>
    <dbReference type="NCBI Taxonomy" id="3750"/>
    <lineage>
        <taxon>Eukaryota</taxon>
        <taxon>Viridiplantae</taxon>
        <taxon>Streptophyta</taxon>
        <taxon>Embryophyta</taxon>
        <taxon>Tracheophyta</taxon>
        <taxon>Spermatophyta</taxon>
        <taxon>Magnoliopsida</taxon>
        <taxon>eudicotyledons</taxon>
        <taxon>Gunneridae</taxon>
        <taxon>Pentapetalae</taxon>
        <taxon>rosids</taxon>
        <taxon>fabids</taxon>
        <taxon>Rosales</taxon>
        <taxon>Rosaceae</taxon>
        <taxon>Amygdaloideae</taxon>
        <taxon>Maleae</taxon>
        <taxon>Malus</taxon>
    </lineage>
</organism>
<reference evidence="1 2" key="1">
    <citation type="submission" date="2018-10" db="EMBL/GenBank/DDBJ databases">
        <title>A high-quality apple genome assembly.</title>
        <authorList>
            <person name="Hu J."/>
        </authorList>
    </citation>
    <scope>NUCLEOTIDE SEQUENCE [LARGE SCALE GENOMIC DNA]</scope>
    <source>
        <strain evidence="2">cv. HFTH1</strain>
        <tissue evidence="1">Young leaf</tissue>
    </source>
</reference>
<protein>
    <submittedName>
        <fullName evidence="1">Uncharacterized protein</fullName>
    </submittedName>
</protein>
<gene>
    <name evidence="1" type="ORF">DVH24_018587</name>
</gene>
<dbReference type="Proteomes" id="UP000290289">
    <property type="component" value="Chromosome 16"/>
</dbReference>
<dbReference type="AlphaFoldDB" id="A0A498HMV6"/>
<keyword evidence="2" id="KW-1185">Reference proteome</keyword>
<evidence type="ECO:0000313" key="1">
    <source>
        <dbReference type="EMBL" id="RXH71232.1"/>
    </source>
</evidence>
<name>A0A498HMV6_MALDO</name>
<comment type="caution">
    <text evidence="1">The sequence shown here is derived from an EMBL/GenBank/DDBJ whole genome shotgun (WGS) entry which is preliminary data.</text>
</comment>
<sequence>MNVDYRDQPQQSSGPEAFVTVEKMLLHMIFTLTPNSEDGYITCFLPCITFGQIAETVDEGRSSCVNQSTVYGAIGSTRGYIERNYAKNLVCRRSLVLIAVFISGSTHVLFAKNMLSSNIEGSTPPKVGLGHQPLLHRCLLPCSNDLQRLAEDGSMVCVL</sequence>
<accession>A0A498HMV6</accession>
<dbReference type="EMBL" id="RDQH01000342">
    <property type="protein sequence ID" value="RXH71232.1"/>
    <property type="molecule type" value="Genomic_DNA"/>
</dbReference>